<evidence type="ECO:0000256" key="1">
    <source>
        <dbReference type="SAM" id="MobiDB-lite"/>
    </source>
</evidence>
<feature type="compositionally biased region" description="Basic and acidic residues" evidence="1">
    <location>
        <begin position="476"/>
        <end position="491"/>
    </location>
</feature>
<feature type="region of interest" description="Disordered" evidence="1">
    <location>
        <begin position="398"/>
        <end position="497"/>
    </location>
</feature>
<proteinExistence type="predicted"/>
<dbReference type="EMBL" id="ONZF01000019">
    <property type="protein sequence ID" value="SPJ26388.1"/>
    <property type="molecule type" value="Genomic_DNA"/>
</dbReference>
<name>A0A2R8C1T9_9RHOB</name>
<keyword evidence="3" id="KW-1185">Reference proteome</keyword>
<protein>
    <submittedName>
        <fullName evidence="2">Uncharacterized protein</fullName>
    </submittedName>
</protein>
<feature type="compositionally biased region" description="Pro residues" evidence="1">
    <location>
        <begin position="400"/>
        <end position="409"/>
    </location>
</feature>
<dbReference type="OrthoDB" id="5351104at2"/>
<sequence length="594" mass="65493">MILGWSPYQARSATQPSDYLMGTSVEKVVGSRRAVLERDPIPELLLGDPERFQAAVRALRSKTVYRAATLTFGPDEIDVAAFNRGDPELRAMIASSIEIFDALFHAGIPDRSRLPFFVGTHTHTGRLEVNFAMPRAIINRTGQVRNFNPHPPMMGSRNDLDAAGDMVIRAFGFRDPRDPAMQVRLKSENWVEKRCAEAHRAREGFDESDPVPFLFSQLKILSHFYDSIDEVLGAGAFLLDDVGYRVARRSSKTLVLEPRAGTGKRPLELSGSLITGETPETLTRNVPLDTAPQRLSAAWRKRAQANAKGLHIDPCAEPAWDRILASPSVVLPECHPRYRNPRQMLERPKLRRKLAQLVSGLARALQGSLGLRHLIDLMTPSRPVLHDIIATLEAIHVPTPRSPLQPSPPGSDRTPDLAPDAGPGEEIRHGPRRDDPGVRHLERAHSPRTAADRRRPSRSGEDDSSPGADRSTPGPNDRRHGVDEPEHREAPVGDDGPARRLTWWRYVRRDLRAAFPDSNIRILPRPGIGPGALQVRLDGDIFLVDRQGILEGAKDAAFSTVYATLVDELRTQEDLGADPSPDLCGAGAHGIAGP</sequence>
<dbReference type="RefSeq" id="WP_108896075.1">
    <property type="nucleotide sequence ID" value="NZ_ONZF01000019.1"/>
</dbReference>
<organism evidence="2 3">
    <name type="scientific">Palleronia abyssalis</name>
    <dbReference type="NCBI Taxonomy" id="1501240"/>
    <lineage>
        <taxon>Bacteria</taxon>
        <taxon>Pseudomonadati</taxon>
        <taxon>Pseudomonadota</taxon>
        <taxon>Alphaproteobacteria</taxon>
        <taxon>Rhodobacterales</taxon>
        <taxon>Roseobacteraceae</taxon>
        <taxon>Palleronia</taxon>
    </lineage>
</organism>
<dbReference type="AlphaFoldDB" id="A0A2R8C1T9"/>
<feature type="compositionally biased region" description="Basic and acidic residues" evidence="1">
    <location>
        <begin position="425"/>
        <end position="461"/>
    </location>
</feature>
<dbReference type="Proteomes" id="UP000244912">
    <property type="component" value="Unassembled WGS sequence"/>
</dbReference>
<evidence type="ECO:0000313" key="3">
    <source>
        <dbReference type="Proteomes" id="UP000244912"/>
    </source>
</evidence>
<evidence type="ECO:0000313" key="2">
    <source>
        <dbReference type="EMBL" id="SPJ26388.1"/>
    </source>
</evidence>
<reference evidence="2 3" key="1">
    <citation type="submission" date="2018-03" db="EMBL/GenBank/DDBJ databases">
        <authorList>
            <person name="Keele B.F."/>
        </authorList>
    </citation>
    <scope>NUCLEOTIDE SEQUENCE [LARGE SCALE GENOMIC DNA]</scope>
    <source>
        <strain evidence="2 3">CECT 8504</strain>
    </source>
</reference>
<accession>A0A2R8C1T9</accession>
<gene>
    <name evidence="2" type="ORF">PAA8504_04246</name>
</gene>
<feature type="region of interest" description="Disordered" evidence="1">
    <location>
        <begin position="574"/>
        <end position="594"/>
    </location>
</feature>